<dbReference type="Proteomes" id="UP000318717">
    <property type="component" value="Unassembled WGS sequence"/>
</dbReference>
<comment type="caution">
    <text evidence="1">The sequence shown here is derived from an EMBL/GenBank/DDBJ whole genome shotgun (WGS) entry which is preliminary data.</text>
</comment>
<organism evidence="1 2">
    <name type="scientific">Vibrio inusitatus NBRC 102082</name>
    <dbReference type="NCBI Taxonomy" id="1219070"/>
    <lineage>
        <taxon>Bacteria</taxon>
        <taxon>Pseudomonadati</taxon>
        <taxon>Pseudomonadota</taxon>
        <taxon>Gammaproteobacteria</taxon>
        <taxon>Vibrionales</taxon>
        <taxon>Vibrionaceae</taxon>
        <taxon>Vibrio</taxon>
    </lineage>
</organism>
<reference evidence="1 2" key="1">
    <citation type="submission" date="2019-06" db="EMBL/GenBank/DDBJ databases">
        <title>Whole genome shotgun sequence of Vibrio inusitatus NBRC 102082.</title>
        <authorList>
            <person name="Hosoyama A."/>
            <person name="Uohara A."/>
            <person name="Ohji S."/>
            <person name="Ichikawa N."/>
        </authorList>
    </citation>
    <scope>NUCLEOTIDE SEQUENCE [LARGE SCALE GENOMIC DNA]</scope>
    <source>
        <strain evidence="1 2">NBRC 102082</strain>
    </source>
</reference>
<dbReference type="AlphaFoldDB" id="A0A4Y3HW03"/>
<evidence type="ECO:0000313" key="2">
    <source>
        <dbReference type="Proteomes" id="UP000318717"/>
    </source>
</evidence>
<evidence type="ECO:0000313" key="1">
    <source>
        <dbReference type="EMBL" id="GEA51151.1"/>
    </source>
</evidence>
<proteinExistence type="predicted"/>
<name>A0A4Y3HW03_9VIBR</name>
<gene>
    <name evidence="1" type="ORF">VIN01S_19550</name>
</gene>
<sequence>MLTSFKNDQLDIFWETQNTKLLAHESFLSEYGDIYSEKLYFRKSNGGKTELDFSVFEMPHLNLGRPARLNIGDVCYSLSMAEYVKLSVLCAVDEKKTDLARVVYQFSIDLVGFLKLQNCNLLDSKNVESFHLNFLTNRFYREGMSTRLSAPAYHSTYGFCNLIEQRDALQAIGVSGFVDDKLTRKMFQSALNNNCKSLMGITLSEYKKGGSLNFLTLEIGQYYMDYLRGCYEDNYFYTLICQRSISAVYNNIGVNEGENQNSGSVNIWRLIILDTIRGTYQFNKKSNTTGLNSDELHYATKLVLFNEYQKNFEKIMSVREKNILMVVRELGLESRFDAVEVVRLLMLQKYFPFNASKHPKDIWIDYLCSLSRTTVDSHNLNKITIDDIYELMRKFIDKQRLDEVAFFNSLHVWCVDLVGDSRVRGIVDFIFTLDRVTDAMTCLMVGWLGYRKSEYGFPLSAIHVEPNLDILDNSHVPFRFKLKWVVPKTNGTSKLDREITSQCYQVALELNELFQPPEGGPCLYKSSGSIKNQPTSNQSGVYLEKRVKSNWFRFVQRYKPFNDVLELERLSMKENIELSLSNKQRFTELIQQYDLSSARGKHLLESSKELREGLVILNCTYVAGARPLERFKNSLIEYQQTEDISNLEHKKVVEKYLSEETKVWLSSSNSRIDRRAMKSISTELLRSVSYPTPHAFRHIWAEAVLMRYQGDVGAAVRHQFCHMDNSFFMAYLRDKEAKSLISVARPKVLNSIIDTLLIEHKAIGRNYLGGFARFVGKSVNITQVVSPSELRALREQITSRVISVNSAQYATCIPREGAEARAKCAEFGDINPHNAKLAFCLDCTNALITEGNLRGIWEVIQPFLKESLHEDIMGFMVQHHLPTLRSSERRVKEMRLDSNAEKVDKMLYWIRKAIESIETKLYAEDGLHD</sequence>
<accession>A0A4Y3HW03</accession>
<dbReference type="RefSeq" id="WP_141345476.1">
    <property type="nucleotide sequence ID" value="NZ_BJLF01000008.1"/>
</dbReference>
<dbReference type="EMBL" id="BJLF01000008">
    <property type="protein sequence ID" value="GEA51151.1"/>
    <property type="molecule type" value="Genomic_DNA"/>
</dbReference>
<dbReference type="OrthoDB" id="5837042at2"/>
<keyword evidence="2" id="KW-1185">Reference proteome</keyword>
<protein>
    <submittedName>
        <fullName evidence="1">Uncharacterized protein</fullName>
    </submittedName>
</protein>